<dbReference type="AlphaFoldDB" id="A0A1M5AUM9"/>
<evidence type="ECO:0000313" key="3">
    <source>
        <dbReference type="Proteomes" id="UP000184501"/>
    </source>
</evidence>
<keyword evidence="1" id="KW-0472">Membrane</keyword>
<feature type="transmembrane region" description="Helical" evidence="1">
    <location>
        <begin position="60"/>
        <end position="76"/>
    </location>
</feature>
<gene>
    <name evidence="2" type="ORF">SAMN05444320_103260</name>
</gene>
<keyword evidence="1" id="KW-1133">Transmembrane helix</keyword>
<proteinExistence type="predicted"/>
<dbReference type="RefSeq" id="WP_073481532.1">
    <property type="nucleotide sequence ID" value="NZ_FQVN01000003.1"/>
</dbReference>
<dbReference type="Proteomes" id="UP000184501">
    <property type="component" value="Unassembled WGS sequence"/>
</dbReference>
<evidence type="ECO:0000313" key="2">
    <source>
        <dbReference type="EMBL" id="SHF33642.1"/>
    </source>
</evidence>
<keyword evidence="3" id="KW-1185">Reference proteome</keyword>
<dbReference type="EMBL" id="FQVN01000003">
    <property type="protein sequence ID" value="SHF33642.1"/>
    <property type="molecule type" value="Genomic_DNA"/>
</dbReference>
<feature type="transmembrane region" description="Helical" evidence="1">
    <location>
        <begin position="97"/>
        <end position="114"/>
    </location>
</feature>
<reference evidence="2 3" key="1">
    <citation type="submission" date="2016-11" db="EMBL/GenBank/DDBJ databases">
        <authorList>
            <person name="Jaros S."/>
            <person name="Januszkiewicz K."/>
            <person name="Wedrychowicz H."/>
        </authorList>
    </citation>
    <scope>NUCLEOTIDE SEQUENCE [LARGE SCALE GENOMIC DNA]</scope>
    <source>
        <strain evidence="2 3">DSM 44523</strain>
    </source>
</reference>
<protein>
    <submittedName>
        <fullName evidence="2">Uncharacterized protein</fullName>
    </submittedName>
</protein>
<evidence type="ECO:0000256" key="1">
    <source>
        <dbReference type="SAM" id="Phobius"/>
    </source>
</evidence>
<name>A0A1M5AUM9_STRHI</name>
<feature type="transmembrane region" description="Helical" evidence="1">
    <location>
        <begin position="120"/>
        <end position="142"/>
    </location>
</feature>
<keyword evidence="1" id="KW-0812">Transmembrane</keyword>
<organism evidence="2 3">
    <name type="scientific">Streptoalloteichus hindustanus</name>
    <dbReference type="NCBI Taxonomy" id="2017"/>
    <lineage>
        <taxon>Bacteria</taxon>
        <taxon>Bacillati</taxon>
        <taxon>Actinomycetota</taxon>
        <taxon>Actinomycetes</taxon>
        <taxon>Pseudonocardiales</taxon>
        <taxon>Pseudonocardiaceae</taxon>
        <taxon>Streptoalloteichus</taxon>
    </lineage>
</organism>
<feature type="transmembrane region" description="Helical" evidence="1">
    <location>
        <begin position="36"/>
        <end position="54"/>
    </location>
</feature>
<sequence>MESHPPALTVEQARAALAGIDDVRVATARATRTPRWFWLATALLVSSAALIQLLPPTPRIALAFAPGLCTVLLVRVHQRRVGVRLNAWRLRRMRLPIVVLVVGTVLLMGVGVTGDRGFDARWTWALSAALMAGWTLACTTWIERRWESAVRSAA</sequence>
<accession>A0A1M5AUM9</accession>